<organism evidence="3 4">
    <name type="scientific">Hydnum rufescens UP504</name>
    <dbReference type="NCBI Taxonomy" id="1448309"/>
    <lineage>
        <taxon>Eukaryota</taxon>
        <taxon>Fungi</taxon>
        <taxon>Dikarya</taxon>
        <taxon>Basidiomycota</taxon>
        <taxon>Agaricomycotina</taxon>
        <taxon>Agaricomycetes</taxon>
        <taxon>Cantharellales</taxon>
        <taxon>Hydnaceae</taxon>
        <taxon>Hydnum</taxon>
    </lineage>
</organism>
<feature type="region of interest" description="Disordered" evidence="1">
    <location>
        <begin position="429"/>
        <end position="449"/>
    </location>
</feature>
<dbReference type="InterPro" id="IPR000719">
    <property type="entry name" value="Prot_kinase_dom"/>
</dbReference>
<feature type="region of interest" description="Disordered" evidence="1">
    <location>
        <begin position="461"/>
        <end position="501"/>
    </location>
</feature>
<dbReference type="GO" id="GO:0004674">
    <property type="term" value="F:protein serine/threonine kinase activity"/>
    <property type="evidence" value="ECO:0007669"/>
    <property type="project" value="InterPro"/>
</dbReference>
<dbReference type="GO" id="GO:0005524">
    <property type="term" value="F:ATP binding"/>
    <property type="evidence" value="ECO:0007669"/>
    <property type="project" value="InterPro"/>
</dbReference>
<dbReference type="SMART" id="SM00220">
    <property type="entry name" value="S_TKc"/>
    <property type="match status" value="1"/>
</dbReference>
<sequence length="655" mass="71452">MRSSPFPGSDLSRPRAECSSPLSLSVSRDSPYPSASPPVHSNDVFSEMETDPLSPAALFLASFSPPHANAMSPIYPLTDANPPELSMSPAAQFLSSYVPLAPPTPAELVESAGYRLGTFVASGTFGHVYLATSVATSATVAVKIINRSKMAQISSSALRCLENEEAIWGSLNHEHILPLFSCRHLEDTTLFFMLYCPEGDLLEILSKERARGRRGLEPDVVRALFLQIARGVAYLHDTMKIVHRDLKLENILIDDSGEARIADFGFAHQMHASPNPGESEANNEAPSTHPSTLHLSLRRPHPPPRVRQASFAQPQPQPSSPDVEDDSHMCGSLPYASPEILRRSFTRREIRPAQDIWALGCILHALLTGLLPFNDSFEPRLQMKIMKGAWEQDSTASSEDKAFLRGCLNTSADERWSISEVIENAHQVGTTECQQPPHDHLVERASSSSWSRSRLQHAVHSAEFDDSDMTSRSSHGWSRSKSRTRSSAVAHPSTRGAIPFNNSPFLAELAKVAHLPRRSLRALSSVSRGGSEDAIHTPPDGDDLLLFGSRGRRRSVSGGSGDAERDVWVRSLSSSRQVGVVEETRSRSRGRAPYKFDHGPRNALDGGEVGAPILRDDPVVFDPLAPILNPADDLGSTGHSGGSLMVAFGRYVEDL</sequence>
<dbReference type="EMBL" id="MU128933">
    <property type="protein sequence ID" value="KAF9517275.1"/>
    <property type="molecule type" value="Genomic_DNA"/>
</dbReference>
<dbReference type="Gene3D" id="1.10.510.10">
    <property type="entry name" value="Transferase(Phosphotransferase) domain 1"/>
    <property type="match status" value="2"/>
</dbReference>
<evidence type="ECO:0000256" key="1">
    <source>
        <dbReference type="SAM" id="MobiDB-lite"/>
    </source>
</evidence>
<dbReference type="SUPFAM" id="SSF56112">
    <property type="entry name" value="Protein kinase-like (PK-like)"/>
    <property type="match status" value="1"/>
</dbReference>
<protein>
    <recommendedName>
        <fullName evidence="2">Protein kinase domain-containing protein</fullName>
    </recommendedName>
</protein>
<dbReference type="PANTHER" id="PTHR24348">
    <property type="entry name" value="SERINE/THREONINE-PROTEIN KINASE UNC-51-RELATED"/>
    <property type="match status" value="1"/>
</dbReference>
<name>A0A9P6B5F1_9AGAM</name>
<feature type="region of interest" description="Disordered" evidence="1">
    <location>
        <begin position="1"/>
        <end position="46"/>
    </location>
</feature>
<dbReference type="GO" id="GO:0010506">
    <property type="term" value="P:regulation of autophagy"/>
    <property type="evidence" value="ECO:0007669"/>
    <property type="project" value="InterPro"/>
</dbReference>
<dbReference type="PROSITE" id="PS50011">
    <property type="entry name" value="PROTEIN_KINASE_DOM"/>
    <property type="match status" value="1"/>
</dbReference>
<evidence type="ECO:0000259" key="2">
    <source>
        <dbReference type="PROSITE" id="PS50011"/>
    </source>
</evidence>
<dbReference type="InterPro" id="IPR011009">
    <property type="entry name" value="Kinase-like_dom_sf"/>
</dbReference>
<feature type="compositionally biased region" description="Low complexity" evidence="1">
    <location>
        <begin position="19"/>
        <end position="31"/>
    </location>
</feature>
<dbReference type="InterPro" id="IPR008271">
    <property type="entry name" value="Ser/Thr_kinase_AS"/>
</dbReference>
<comment type="caution">
    <text evidence="3">The sequence shown here is derived from an EMBL/GenBank/DDBJ whole genome shotgun (WGS) entry which is preliminary data.</text>
</comment>
<evidence type="ECO:0000313" key="3">
    <source>
        <dbReference type="EMBL" id="KAF9517275.1"/>
    </source>
</evidence>
<dbReference type="OrthoDB" id="4062651at2759"/>
<evidence type="ECO:0000313" key="4">
    <source>
        <dbReference type="Proteomes" id="UP000886523"/>
    </source>
</evidence>
<dbReference type="Pfam" id="PF00069">
    <property type="entry name" value="Pkinase"/>
    <property type="match status" value="2"/>
</dbReference>
<proteinExistence type="predicted"/>
<dbReference type="PROSITE" id="PS00108">
    <property type="entry name" value="PROTEIN_KINASE_ST"/>
    <property type="match status" value="1"/>
</dbReference>
<feature type="region of interest" description="Disordered" evidence="1">
    <location>
        <begin position="269"/>
        <end position="331"/>
    </location>
</feature>
<keyword evidence="4" id="KW-1185">Reference proteome</keyword>
<dbReference type="Proteomes" id="UP000886523">
    <property type="component" value="Unassembled WGS sequence"/>
</dbReference>
<feature type="region of interest" description="Disordered" evidence="1">
    <location>
        <begin position="583"/>
        <end position="602"/>
    </location>
</feature>
<feature type="region of interest" description="Disordered" evidence="1">
    <location>
        <begin position="528"/>
        <end position="547"/>
    </location>
</feature>
<dbReference type="PANTHER" id="PTHR24348:SF68">
    <property type="entry name" value="SERINE_THREONINE-PROTEIN KINASE ATG1C"/>
    <property type="match status" value="1"/>
</dbReference>
<dbReference type="InterPro" id="IPR045269">
    <property type="entry name" value="Atg1-like"/>
</dbReference>
<gene>
    <name evidence="3" type="ORF">BS47DRAFT_1314576</name>
</gene>
<accession>A0A9P6B5F1</accession>
<dbReference type="GO" id="GO:0005737">
    <property type="term" value="C:cytoplasm"/>
    <property type="evidence" value="ECO:0007669"/>
    <property type="project" value="TreeGrafter"/>
</dbReference>
<feature type="domain" description="Protein kinase" evidence="2">
    <location>
        <begin position="114"/>
        <end position="429"/>
    </location>
</feature>
<dbReference type="AlphaFoldDB" id="A0A9P6B5F1"/>
<reference evidence="3" key="1">
    <citation type="journal article" date="2020" name="Nat. Commun.">
        <title>Large-scale genome sequencing of mycorrhizal fungi provides insights into the early evolution of symbiotic traits.</title>
        <authorList>
            <person name="Miyauchi S."/>
            <person name="Kiss E."/>
            <person name="Kuo A."/>
            <person name="Drula E."/>
            <person name="Kohler A."/>
            <person name="Sanchez-Garcia M."/>
            <person name="Morin E."/>
            <person name="Andreopoulos B."/>
            <person name="Barry K.W."/>
            <person name="Bonito G."/>
            <person name="Buee M."/>
            <person name="Carver A."/>
            <person name="Chen C."/>
            <person name="Cichocki N."/>
            <person name="Clum A."/>
            <person name="Culley D."/>
            <person name="Crous P.W."/>
            <person name="Fauchery L."/>
            <person name="Girlanda M."/>
            <person name="Hayes R.D."/>
            <person name="Keri Z."/>
            <person name="LaButti K."/>
            <person name="Lipzen A."/>
            <person name="Lombard V."/>
            <person name="Magnuson J."/>
            <person name="Maillard F."/>
            <person name="Murat C."/>
            <person name="Nolan M."/>
            <person name="Ohm R.A."/>
            <person name="Pangilinan J."/>
            <person name="Pereira M.F."/>
            <person name="Perotto S."/>
            <person name="Peter M."/>
            <person name="Pfister S."/>
            <person name="Riley R."/>
            <person name="Sitrit Y."/>
            <person name="Stielow J.B."/>
            <person name="Szollosi G."/>
            <person name="Zifcakova L."/>
            <person name="Stursova M."/>
            <person name="Spatafora J.W."/>
            <person name="Tedersoo L."/>
            <person name="Vaario L.M."/>
            <person name="Yamada A."/>
            <person name="Yan M."/>
            <person name="Wang P."/>
            <person name="Xu J."/>
            <person name="Bruns T."/>
            <person name="Baldrian P."/>
            <person name="Vilgalys R."/>
            <person name="Dunand C."/>
            <person name="Henrissat B."/>
            <person name="Grigoriev I.V."/>
            <person name="Hibbett D."/>
            <person name="Nagy L.G."/>
            <person name="Martin F.M."/>
        </authorList>
    </citation>
    <scope>NUCLEOTIDE SEQUENCE</scope>
    <source>
        <strain evidence="3">UP504</strain>
    </source>
</reference>
<feature type="compositionally biased region" description="Polar residues" evidence="1">
    <location>
        <begin position="280"/>
        <end position="294"/>
    </location>
</feature>